<dbReference type="AlphaFoldDB" id="A0AAV3ZD57"/>
<sequence>MFGVKDSMFASLEGLAKDSSLKFPNDQGCSVIESPDKISTCQNPHGEAAGVYVRQPELCEFLWLPTTQKVLHANIGETGNIILAVITNQGQDIFRTTLTWNRRPNYKGGWNPELLFLERLAHNPPICLVKIEATPTTEEDYGEWVVQSTDPPHSSFEFTIRSQGKAYQYVLFYSDLYSLLV</sequence>
<evidence type="ECO:0000313" key="1">
    <source>
        <dbReference type="EMBL" id="GFN91823.1"/>
    </source>
</evidence>
<dbReference type="Proteomes" id="UP000735302">
    <property type="component" value="Unassembled WGS sequence"/>
</dbReference>
<name>A0AAV3ZD57_9GAST</name>
<keyword evidence="2" id="KW-1185">Reference proteome</keyword>
<dbReference type="EMBL" id="BLXT01002170">
    <property type="protein sequence ID" value="GFN91823.1"/>
    <property type="molecule type" value="Genomic_DNA"/>
</dbReference>
<comment type="caution">
    <text evidence="1">The sequence shown here is derived from an EMBL/GenBank/DDBJ whole genome shotgun (WGS) entry which is preliminary data.</text>
</comment>
<organism evidence="1 2">
    <name type="scientific">Plakobranchus ocellatus</name>
    <dbReference type="NCBI Taxonomy" id="259542"/>
    <lineage>
        <taxon>Eukaryota</taxon>
        <taxon>Metazoa</taxon>
        <taxon>Spiralia</taxon>
        <taxon>Lophotrochozoa</taxon>
        <taxon>Mollusca</taxon>
        <taxon>Gastropoda</taxon>
        <taxon>Heterobranchia</taxon>
        <taxon>Euthyneura</taxon>
        <taxon>Panpulmonata</taxon>
        <taxon>Sacoglossa</taxon>
        <taxon>Placobranchoidea</taxon>
        <taxon>Plakobranchidae</taxon>
        <taxon>Plakobranchus</taxon>
    </lineage>
</organism>
<reference evidence="1 2" key="1">
    <citation type="journal article" date="2021" name="Elife">
        <title>Chloroplast acquisition without the gene transfer in kleptoplastic sea slugs, Plakobranchus ocellatus.</title>
        <authorList>
            <person name="Maeda T."/>
            <person name="Takahashi S."/>
            <person name="Yoshida T."/>
            <person name="Shimamura S."/>
            <person name="Takaki Y."/>
            <person name="Nagai Y."/>
            <person name="Toyoda A."/>
            <person name="Suzuki Y."/>
            <person name="Arimoto A."/>
            <person name="Ishii H."/>
            <person name="Satoh N."/>
            <person name="Nishiyama T."/>
            <person name="Hasebe M."/>
            <person name="Maruyama T."/>
            <person name="Minagawa J."/>
            <person name="Obokata J."/>
            <person name="Shigenobu S."/>
        </authorList>
    </citation>
    <scope>NUCLEOTIDE SEQUENCE [LARGE SCALE GENOMIC DNA]</scope>
</reference>
<gene>
    <name evidence="1" type="ORF">PoB_001832900</name>
</gene>
<protein>
    <submittedName>
        <fullName evidence="1">Uncharacterized protein</fullName>
    </submittedName>
</protein>
<accession>A0AAV3ZD57</accession>
<evidence type="ECO:0000313" key="2">
    <source>
        <dbReference type="Proteomes" id="UP000735302"/>
    </source>
</evidence>
<proteinExistence type="predicted"/>